<comment type="caution">
    <text evidence="2">The sequence shown here is derived from an EMBL/GenBank/DDBJ whole genome shotgun (WGS) entry which is preliminary data.</text>
</comment>
<dbReference type="Proteomes" id="UP000192591">
    <property type="component" value="Unassembled WGS sequence"/>
</dbReference>
<name>A0A1V9ABS3_SACPI</name>
<dbReference type="PANTHER" id="PTHR36839:SF1">
    <property type="entry name" value="METALLO-BETA-LACTAMASE FAMILY PROTEIN (AFU_ORTHOLOGUE AFUA_5G12770)"/>
    <property type="match status" value="1"/>
</dbReference>
<reference evidence="2 3" key="1">
    <citation type="submission" date="2017-02" db="EMBL/GenBank/DDBJ databases">
        <title>Draft genome of Saccharomonospora sp. 154.</title>
        <authorList>
            <person name="Alonso-Carmona G.S."/>
            <person name="De La Haba R."/>
            <person name="Vera-Gargallo B."/>
            <person name="Sandoval-Trujillo A.H."/>
            <person name="Ramirez-Duran N."/>
            <person name="Ventosa A."/>
        </authorList>
    </citation>
    <scope>NUCLEOTIDE SEQUENCE [LARGE SCALE GENOMIC DNA]</scope>
    <source>
        <strain evidence="2 3">LRS4.154</strain>
    </source>
</reference>
<dbReference type="EMBL" id="MWIH01000002">
    <property type="protein sequence ID" value="OQO94572.1"/>
    <property type="molecule type" value="Genomic_DNA"/>
</dbReference>
<evidence type="ECO:0000259" key="1">
    <source>
        <dbReference type="SMART" id="SM00849"/>
    </source>
</evidence>
<dbReference type="PANTHER" id="PTHR36839">
    <property type="entry name" value="METALLO-BETA-LACTAMASE FAMILY PROTEIN (AFU_ORTHOLOGUE AFUA_5G12770)"/>
    <property type="match status" value="1"/>
</dbReference>
<dbReference type="SMART" id="SM00849">
    <property type="entry name" value="Lactamase_B"/>
    <property type="match status" value="1"/>
</dbReference>
<dbReference type="AlphaFoldDB" id="A0A1V9ABS3"/>
<keyword evidence="3" id="KW-1185">Reference proteome</keyword>
<dbReference type="Gene3D" id="3.60.15.10">
    <property type="entry name" value="Ribonuclease Z/Hydroxyacylglutathione hydrolase-like"/>
    <property type="match status" value="1"/>
</dbReference>
<sequence>MSDHLPLCVTCGTQYARPRADCPVCEDERQYVPREGQRWTDLATLRAGEYTGRVEQQGPGLVGIGSRPSFGIGQRALLVRAETGNVLWDCAGYLDDDLVASVRDLGGITAIAISHPHYYTTMVEWSHAFDVPVILHENDRQWVARPDPAIEFWNGRTHQLADGLTLLNLGVHFAGGTVLHWRDGEQGAGALLSGDIVQVIPDRTHVGFMYSYPNLIPERPDVVREAARLLEPYSFEAVYGAWWDAVVPSGGGEVVQRSARRYLDMVGATR</sequence>
<proteinExistence type="predicted"/>
<dbReference type="GO" id="GO:0016787">
    <property type="term" value="F:hydrolase activity"/>
    <property type="evidence" value="ECO:0007669"/>
    <property type="project" value="UniProtKB-KW"/>
</dbReference>
<evidence type="ECO:0000313" key="3">
    <source>
        <dbReference type="Proteomes" id="UP000192591"/>
    </source>
</evidence>
<dbReference type="SUPFAM" id="SSF56281">
    <property type="entry name" value="Metallo-hydrolase/oxidoreductase"/>
    <property type="match status" value="1"/>
</dbReference>
<dbReference type="InterPro" id="IPR036866">
    <property type="entry name" value="RibonucZ/Hydroxyglut_hydro"/>
</dbReference>
<dbReference type="STRING" id="1962155.B1813_00160"/>
<protein>
    <submittedName>
        <fullName evidence="2">MBL fold metallo-hydrolase</fullName>
    </submittedName>
</protein>
<feature type="domain" description="Metallo-beta-lactamase" evidence="1">
    <location>
        <begin position="73"/>
        <end position="242"/>
    </location>
</feature>
<accession>A0A1V9ABS3</accession>
<keyword evidence="2" id="KW-0378">Hydrolase</keyword>
<evidence type="ECO:0000313" key="2">
    <source>
        <dbReference type="EMBL" id="OQO94572.1"/>
    </source>
</evidence>
<dbReference type="InterPro" id="IPR001279">
    <property type="entry name" value="Metallo-B-lactamas"/>
</dbReference>
<organism evidence="2 3">
    <name type="scientific">Saccharomonospora piscinae</name>
    <dbReference type="NCBI Taxonomy" id="687388"/>
    <lineage>
        <taxon>Bacteria</taxon>
        <taxon>Bacillati</taxon>
        <taxon>Actinomycetota</taxon>
        <taxon>Actinomycetes</taxon>
        <taxon>Pseudonocardiales</taxon>
        <taxon>Pseudonocardiaceae</taxon>
        <taxon>Saccharomonospora</taxon>
    </lineage>
</organism>
<dbReference type="RefSeq" id="WP_081190023.1">
    <property type="nucleotide sequence ID" value="NZ_MWIH01000002.1"/>
</dbReference>
<gene>
    <name evidence="2" type="ORF">B1813_00160</name>
</gene>